<gene>
    <name evidence="3" type="ORF">C7P63_09160</name>
</gene>
<reference evidence="3 4" key="1">
    <citation type="submission" date="2018-03" db="EMBL/GenBank/DDBJ databases">
        <authorList>
            <person name="Gulvik C.A."/>
        </authorList>
    </citation>
    <scope>NUCLEOTIDE SEQUENCE [LARGE SCALE GENOMIC DNA]</scope>
    <source>
        <strain evidence="3 4">JCM 31581</strain>
    </source>
</reference>
<accession>A0A429Z4Z0</accession>
<dbReference type="Pfam" id="PF00171">
    <property type="entry name" value="Aldedh"/>
    <property type="match status" value="1"/>
</dbReference>
<sequence length="482" mass="53711">MSFVDKDLQSMQEARILVETARDAHLLLREYGQIELTNIVSGLIEEMSHEHKELIHQAVLETGYGNERDENDLFEKVTTQIKQEWLTQNFIGVLKEESENKWLEVGVPLGVVGIALPAENIVLNALYATLICLKSGNTLVMIPPYNALEITKKVMKMISDVAERLGVPKGSINWLEHVSTEGIEEIHQHPDIAIILNIGCGSYIDQFPVKNKPVIYGGTASTPVFIEKSADIKKACQQIVASRSYDNGLLPGAEQYVISEGVIAKKVKESFTEYGAYFMNEQEESSLVQHLSLSKQRHISPYIGKSASWLAEKSGFHVPKGTKVLVSEQPYIFDENPYAADLRLPILTFYLEPDWLRACEKCIELLQSQHNGHTLAIHSHNTQVIQEFALKKPVGRMIVNGPASFTSLGLDSNLATTMILGGLTTGRGVTAKNVTPKELTYTRQIGYGTNKWIESSEVSTVSQLSTNSQEQFIQLLKKLLDQ</sequence>
<name>A0A429Z4Z0_9ENTE</name>
<dbReference type="PANTHER" id="PTHR11699">
    <property type="entry name" value="ALDEHYDE DEHYDROGENASE-RELATED"/>
    <property type="match status" value="1"/>
</dbReference>
<evidence type="ECO:0000313" key="3">
    <source>
        <dbReference type="EMBL" id="RST88758.1"/>
    </source>
</evidence>
<dbReference type="SUPFAM" id="SSF53720">
    <property type="entry name" value="ALDH-like"/>
    <property type="match status" value="1"/>
</dbReference>
<dbReference type="Proteomes" id="UP000277864">
    <property type="component" value="Unassembled WGS sequence"/>
</dbReference>
<dbReference type="GO" id="GO:0016620">
    <property type="term" value="F:oxidoreductase activity, acting on the aldehyde or oxo group of donors, NAD or NADP as acceptor"/>
    <property type="evidence" value="ECO:0007669"/>
    <property type="project" value="InterPro"/>
</dbReference>
<dbReference type="EMBL" id="PXZH01000006">
    <property type="protein sequence ID" value="RST88758.1"/>
    <property type="molecule type" value="Genomic_DNA"/>
</dbReference>
<dbReference type="InterPro" id="IPR016163">
    <property type="entry name" value="Ald_DH_C"/>
</dbReference>
<dbReference type="Gene3D" id="3.40.309.10">
    <property type="entry name" value="Aldehyde Dehydrogenase, Chain A, domain 2"/>
    <property type="match status" value="1"/>
</dbReference>
<dbReference type="InterPro" id="IPR015590">
    <property type="entry name" value="Aldehyde_DH_dom"/>
</dbReference>
<dbReference type="AlphaFoldDB" id="A0A429Z4Z0"/>
<feature type="domain" description="Aldehyde dehydrogenase" evidence="2">
    <location>
        <begin position="12"/>
        <end position="268"/>
    </location>
</feature>
<comment type="caution">
    <text evidence="3">The sequence shown here is derived from an EMBL/GenBank/DDBJ whole genome shotgun (WGS) entry which is preliminary data.</text>
</comment>
<evidence type="ECO:0000256" key="1">
    <source>
        <dbReference type="ARBA" id="ARBA00023002"/>
    </source>
</evidence>
<dbReference type="OrthoDB" id="9815791at2"/>
<protein>
    <recommendedName>
        <fullName evidence="2">Aldehyde dehydrogenase domain-containing protein</fullName>
    </recommendedName>
</protein>
<organism evidence="3 4">
    <name type="scientific">Vagococcus humatus</name>
    <dbReference type="NCBI Taxonomy" id="1889241"/>
    <lineage>
        <taxon>Bacteria</taxon>
        <taxon>Bacillati</taxon>
        <taxon>Bacillota</taxon>
        <taxon>Bacilli</taxon>
        <taxon>Lactobacillales</taxon>
        <taxon>Enterococcaceae</taxon>
        <taxon>Vagococcus</taxon>
    </lineage>
</organism>
<dbReference type="InterPro" id="IPR016162">
    <property type="entry name" value="Ald_DH_N"/>
</dbReference>
<evidence type="ECO:0000313" key="4">
    <source>
        <dbReference type="Proteomes" id="UP000277864"/>
    </source>
</evidence>
<dbReference type="Gene3D" id="3.40.605.10">
    <property type="entry name" value="Aldehyde Dehydrogenase, Chain A, domain 1"/>
    <property type="match status" value="1"/>
</dbReference>
<keyword evidence="1" id="KW-0560">Oxidoreductase</keyword>
<evidence type="ECO:0000259" key="2">
    <source>
        <dbReference type="Pfam" id="PF00171"/>
    </source>
</evidence>
<dbReference type="RefSeq" id="WP_125943851.1">
    <property type="nucleotide sequence ID" value="NZ_PXZH01000006.1"/>
</dbReference>
<dbReference type="InterPro" id="IPR016161">
    <property type="entry name" value="Ald_DH/histidinol_DH"/>
</dbReference>
<keyword evidence="4" id="KW-1185">Reference proteome</keyword>
<proteinExistence type="predicted"/>